<dbReference type="Gene3D" id="1.10.10.10">
    <property type="entry name" value="Winged helix-like DNA-binding domain superfamily/Winged helix DNA-binding domain"/>
    <property type="match status" value="1"/>
</dbReference>
<dbReference type="PANTHER" id="PTHR35807">
    <property type="entry name" value="TRANSCRIPTIONAL REGULATOR REDD-RELATED"/>
    <property type="match status" value="1"/>
</dbReference>
<dbReference type="OrthoDB" id="8482304at2"/>
<name>A0A421B388_9PSEU</name>
<evidence type="ECO:0000256" key="5">
    <source>
        <dbReference type="PROSITE-ProRule" id="PRU01091"/>
    </source>
</evidence>
<feature type="domain" description="OmpR/PhoB-type" evidence="7">
    <location>
        <begin position="20"/>
        <end position="126"/>
    </location>
</feature>
<dbReference type="InterPro" id="IPR001867">
    <property type="entry name" value="OmpR/PhoB-type_DNA-bd"/>
</dbReference>
<evidence type="ECO:0000256" key="4">
    <source>
        <dbReference type="ARBA" id="ARBA00023163"/>
    </source>
</evidence>
<feature type="DNA-binding region" description="OmpR/PhoB-type" evidence="5">
    <location>
        <begin position="20"/>
        <end position="126"/>
    </location>
</feature>
<reference evidence="8 9" key="1">
    <citation type="submission" date="2018-10" db="EMBL/GenBank/DDBJ databases">
        <title>Genomic Encyclopedia of Archaeal and Bacterial Type Strains, Phase II (KMG-II): from individual species to whole genera.</title>
        <authorList>
            <person name="Goeker M."/>
        </authorList>
    </citation>
    <scope>NUCLEOTIDE SEQUENCE [LARGE SCALE GENOMIC DNA]</scope>
    <source>
        <strain evidence="8 9">DSM 45657</strain>
    </source>
</reference>
<accession>A0A421B388</accession>
<dbReference type="Pfam" id="PF13191">
    <property type="entry name" value="AAA_16"/>
    <property type="match status" value="1"/>
</dbReference>
<dbReference type="EMBL" id="RCDD01000002">
    <property type="protein sequence ID" value="RLK58851.1"/>
    <property type="molecule type" value="Genomic_DNA"/>
</dbReference>
<dbReference type="Proteomes" id="UP000282454">
    <property type="component" value="Unassembled WGS sequence"/>
</dbReference>
<dbReference type="InterPro" id="IPR036388">
    <property type="entry name" value="WH-like_DNA-bd_sf"/>
</dbReference>
<evidence type="ECO:0000256" key="2">
    <source>
        <dbReference type="ARBA" id="ARBA00023015"/>
    </source>
</evidence>
<feature type="region of interest" description="Disordered" evidence="6">
    <location>
        <begin position="1"/>
        <end position="23"/>
    </location>
</feature>
<comment type="caution">
    <text evidence="8">The sequence shown here is derived from an EMBL/GenBank/DDBJ whole genome shotgun (WGS) entry which is preliminary data.</text>
</comment>
<dbReference type="InterPro" id="IPR011990">
    <property type="entry name" value="TPR-like_helical_dom_sf"/>
</dbReference>
<dbReference type="GO" id="GO:0003677">
    <property type="term" value="F:DNA binding"/>
    <property type="evidence" value="ECO:0007669"/>
    <property type="project" value="UniProtKB-UniRule"/>
</dbReference>
<evidence type="ECO:0000313" key="8">
    <source>
        <dbReference type="EMBL" id="RLK58851.1"/>
    </source>
</evidence>
<evidence type="ECO:0000313" key="9">
    <source>
        <dbReference type="Proteomes" id="UP000282454"/>
    </source>
</evidence>
<dbReference type="SUPFAM" id="SSF52540">
    <property type="entry name" value="P-loop containing nucleoside triphosphate hydrolases"/>
    <property type="match status" value="1"/>
</dbReference>
<dbReference type="SUPFAM" id="SSF48452">
    <property type="entry name" value="TPR-like"/>
    <property type="match status" value="1"/>
</dbReference>
<dbReference type="SUPFAM" id="SSF46894">
    <property type="entry name" value="C-terminal effector domain of the bipartite response regulators"/>
    <property type="match status" value="1"/>
</dbReference>
<dbReference type="AlphaFoldDB" id="A0A421B388"/>
<sequence length="673" mass="71843">MTTAPVVGTAHRTPQDARGPGQAAPDRVLVEFRALGPVAATVCARPVDLGAPKQRALLALLVSQVGQPVPVDVVVETLWAGHPPPSAITSLQSYVANLRRLLEPERAPRAPATVLRTSPWGYLLDGGVVDVDVRRFGEHSAAGWRAWDQGDAERALAEFDAGLLLWRGQAYPEVADAPCVVPEVARLEELRLSVFEIRCAALLAVGAHEVVIAELGAFLKANPWREHGYELLSLALYRAGRQTEALEVLRTIQSRLREEMGIDPGPALQQRKQEILNQAPALDWHPTTRVTASLVPQPKPDADEAVFVGREPALAVLTGALAAATAGRGQVVAVTGEPGGGKSALLTRFAALAEVPVLCGTCPEHVAASPLWPWEQVLRAAGTCFTDSPPPGPVAELLDGVAPAPTDDEDASGVALRRFEAIVHYLTDVSRNAPVVVLLDQFHRADPCSLRLLAHLAESVRSLRVLLVVAYRSDEASVLAETMAALSRGDLTRIDLGGLDIPETRALASAVLCREVCESTAEELRARTGGNPFFLVELLKPPTGHQVDDPSAVPLPPPAREVALRRVARLPGPAVELLSVAAVAGRYFNVEVVAEVVPVGIDAALVSLDAAIAAGLVVEDQHRLGWFRFAHAVVAEALHENTGRLRRARLRRRLGAVAGSPRRRARGSTARGR</sequence>
<dbReference type="InterPro" id="IPR041664">
    <property type="entry name" value="AAA_16"/>
</dbReference>
<dbReference type="InterPro" id="IPR005158">
    <property type="entry name" value="BTAD"/>
</dbReference>
<gene>
    <name evidence="8" type="ORF">CLV68_3331</name>
</gene>
<organism evidence="8 9">
    <name type="scientific">Actinokineospora cianjurensis</name>
    <dbReference type="NCBI Taxonomy" id="585224"/>
    <lineage>
        <taxon>Bacteria</taxon>
        <taxon>Bacillati</taxon>
        <taxon>Actinomycetota</taxon>
        <taxon>Actinomycetes</taxon>
        <taxon>Pseudonocardiales</taxon>
        <taxon>Pseudonocardiaceae</taxon>
        <taxon>Actinokineospora</taxon>
    </lineage>
</organism>
<dbReference type="GO" id="GO:0000160">
    <property type="term" value="P:phosphorelay signal transduction system"/>
    <property type="evidence" value="ECO:0007669"/>
    <property type="project" value="InterPro"/>
</dbReference>
<dbReference type="Pfam" id="PF03704">
    <property type="entry name" value="BTAD"/>
    <property type="match status" value="1"/>
</dbReference>
<keyword evidence="9" id="KW-1185">Reference proteome</keyword>
<evidence type="ECO:0000256" key="3">
    <source>
        <dbReference type="ARBA" id="ARBA00023125"/>
    </source>
</evidence>
<dbReference type="GO" id="GO:0006355">
    <property type="term" value="P:regulation of DNA-templated transcription"/>
    <property type="evidence" value="ECO:0007669"/>
    <property type="project" value="InterPro"/>
</dbReference>
<keyword evidence="4" id="KW-0804">Transcription</keyword>
<proteinExistence type="inferred from homology"/>
<dbReference type="Pfam" id="PF00486">
    <property type="entry name" value="Trans_reg_C"/>
    <property type="match status" value="1"/>
</dbReference>
<dbReference type="PROSITE" id="PS51755">
    <property type="entry name" value="OMPR_PHOB"/>
    <property type="match status" value="1"/>
</dbReference>
<dbReference type="Gene3D" id="1.25.40.10">
    <property type="entry name" value="Tetratricopeptide repeat domain"/>
    <property type="match status" value="1"/>
</dbReference>
<dbReference type="InterPro" id="IPR016032">
    <property type="entry name" value="Sig_transdc_resp-reg_C-effctor"/>
</dbReference>
<dbReference type="SMART" id="SM01043">
    <property type="entry name" value="BTAD"/>
    <property type="match status" value="1"/>
</dbReference>
<dbReference type="CDD" id="cd15831">
    <property type="entry name" value="BTAD"/>
    <property type="match status" value="1"/>
</dbReference>
<dbReference type="RefSeq" id="WP_121391737.1">
    <property type="nucleotide sequence ID" value="NZ_RCDD01000002.1"/>
</dbReference>
<dbReference type="InterPro" id="IPR051677">
    <property type="entry name" value="AfsR-DnrI-RedD_regulator"/>
</dbReference>
<keyword evidence="3 5" id="KW-0238">DNA-binding</keyword>
<comment type="similarity">
    <text evidence="1">Belongs to the AfsR/DnrI/RedD regulatory family.</text>
</comment>
<keyword evidence="2" id="KW-0805">Transcription regulation</keyword>
<dbReference type="InterPro" id="IPR027417">
    <property type="entry name" value="P-loop_NTPase"/>
</dbReference>
<dbReference type="SMART" id="SM00862">
    <property type="entry name" value="Trans_reg_C"/>
    <property type="match status" value="1"/>
</dbReference>
<dbReference type="PANTHER" id="PTHR35807:SF1">
    <property type="entry name" value="TRANSCRIPTIONAL REGULATOR REDD"/>
    <property type="match status" value="1"/>
</dbReference>
<evidence type="ECO:0000256" key="6">
    <source>
        <dbReference type="SAM" id="MobiDB-lite"/>
    </source>
</evidence>
<evidence type="ECO:0000256" key="1">
    <source>
        <dbReference type="ARBA" id="ARBA00005820"/>
    </source>
</evidence>
<protein>
    <submittedName>
        <fullName evidence="8">Transcriptional regulator</fullName>
    </submittedName>
</protein>
<evidence type="ECO:0000259" key="7">
    <source>
        <dbReference type="PROSITE" id="PS51755"/>
    </source>
</evidence>